<dbReference type="EMBL" id="VSRR010001090">
    <property type="protein sequence ID" value="MPC22454.1"/>
    <property type="molecule type" value="Genomic_DNA"/>
</dbReference>
<feature type="region of interest" description="Disordered" evidence="1">
    <location>
        <begin position="27"/>
        <end position="52"/>
    </location>
</feature>
<evidence type="ECO:0000313" key="2">
    <source>
        <dbReference type="EMBL" id="MPC22454.1"/>
    </source>
</evidence>
<reference evidence="2 3" key="1">
    <citation type="submission" date="2019-05" db="EMBL/GenBank/DDBJ databases">
        <title>Another draft genome of Portunus trituberculatus and its Hox gene families provides insights of decapod evolution.</title>
        <authorList>
            <person name="Jeong J.-H."/>
            <person name="Song I."/>
            <person name="Kim S."/>
            <person name="Choi T."/>
            <person name="Kim D."/>
            <person name="Ryu S."/>
            <person name="Kim W."/>
        </authorList>
    </citation>
    <scope>NUCLEOTIDE SEQUENCE [LARGE SCALE GENOMIC DNA]</scope>
    <source>
        <tissue evidence="2">Muscle</tissue>
    </source>
</reference>
<name>A0A5B7DN52_PORTR</name>
<sequence>MSKGSQQTTVSYCTLLYKPSITRAKQTGGERLQLSPSGERASDSHIKTPACGRQRAVRAAAATAAAKVRGKRVEDEGFTHKSITEAKIA</sequence>
<organism evidence="2 3">
    <name type="scientific">Portunus trituberculatus</name>
    <name type="common">Swimming crab</name>
    <name type="synonym">Neptunus trituberculatus</name>
    <dbReference type="NCBI Taxonomy" id="210409"/>
    <lineage>
        <taxon>Eukaryota</taxon>
        <taxon>Metazoa</taxon>
        <taxon>Ecdysozoa</taxon>
        <taxon>Arthropoda</taxon>
        <taxon>Crustacea</taxon>
        <taxon>Multicrustacea</taxon>
        <taxon>Malacostraca</taxon>
        <taxon>Eumalacostraca</taxon>
        <taxon>Eucarida</taxon>
        <taxon>Decapoda</taxon>
        <taxon>Pleocyemata</taxon>
        <taxon>Brachyura</taxon>
        <taxon>Eubrachyura</taxon>
        <taxon>Portunoidea</taxon>
        <taxon>Portunidae</taxon>
        <taxon>Portuninae</taxon>
        <taxon>Portunus</taxon>
    </lineage>
</organism>
<gene>
    <name evidence="2" type="ORF">E2C01_015469</name>
</gene>
<keyword evidence="3" id="KW-1185">Reference proteome</keyword>
<accession>A0A5B7DN52</accession>
<evidence type="ECO:0000313" key="3">
    <source>
        <dbReference type="Proteomes" id="UP000324222"/>
    </source>
</evidence>
<comment type="caution">
    <text evidence="2">The sequence shown here is derived from an EMBL/GenBank/DDBJ whole genome shotgun (WGS) entry which is preliminary data.</text>
</comment>
<dbReference type="AlphaFoldDB" id="A0A5B7DN52"/>
<proteinExistence type="predicted"/>
<protein>
    <submittedName>
        <fullName evidence="2">Uncharacterized protein</fullName>
    </submittedName>
</protein>
<dbReference type="Proteomes" id="UP000324222">
    <property type="component" value="Unassembled WGS sequence"/>
</dbReference>
<evidence type="ECO:0000256" key="1">
    <source>
        <dbReference type="SAM" id="MobiDB-lite"/>
    </source>
</evidence>